<dbReference type="PANTHER" id="PTHR37402:SF1">
    <property type="entry name" value="GRAM DOMAIN-CONTAINING PROTEIN 4"/>
    <property type="match status" value="1"/>
</dbReference>
<keyword evidence="4" id="KW-1185">Reference proteome</keyword>
<evidence type="ECO:0000313" key="3">
    <source>
        <dbReference type="EMBL" id="KAG4423487.1"/>
    </source>
</evidence>
<dbReference type="Proteomes" id="UP000664132">
    <property type="component" value="Unassembled WGS sequence"/>
</dbReference>
<dbReference type="OrthoDB" id="1708389at2759"/>
<evidence type="ECO:0000256" key="2">
    <source>
        <dbReference type="SAM" id="Phobius"/>
    </source>
</evidence>
<feature type="compositionally biased region" description="Basic residues" evidence="1">
    <location>
        <begin position="23"/>
        <end position="36"/>
    </location>
</feature>
<feature type="region of interest" description="Disordered" evidence="1">
    <location>
        <begin position="1"/>
        <end position="64"/>
    </location>
</feature>
<keyword evidence="2" id="KW-1133">Transmembrane helix</keyword>
<dbReference type="AlphaFoldDB" id="A0A8H8BTL9"/>
<gene>
    <name evidence="3" type="ORF">IFR04_003310</name>
</gene>
<dbReference type="InterPro" id="IPR037847">
    <property type="entry name" value="GRAMDC4"/>
</dbReference>
<keyword evidence="2" id="KW-0812">Transmembrane</keyword>
<evidence type="ECO:0000256" key="1">
    <source>
        <dbReference type="SAM" id="MobiDB-lite"/>
    </source>
</evidence>
<feature type="transmembrane region" description="Helical" evidence="2">
    <location>
        <begin position="390"/>
        <end position="410"/>
    </location>
</feature>
<proteinExistence type="predicted"/>
<feature type="transmembrane region" description="Helical" evidence="2">
    <location>
        <begin position="417"/>
        <end position="436"/>
    </location>
</feature>
<sequence>MEHEDAALASRIPSASTGETKSRKLRERAKAKTRKILHIETPSSSDGSSYEAAQDELHESPAFNPDKFLNQARIRQSGSSPKAAALLQGLQSTVEAVIHPKAAIQSRATRKTAGSLAKSRPYLSRKADLDFLQAHEDLEEAIGGDDGNAEDGDVRNDKIDGCTGHIEEMERKRQSIRVAWVTTRHVHRARVVDAIPPPFPDDEFFLRKDGCGYPKFQWGKWIAHKLLHISQPFSAQYIDDFEELPFDFDTLRRHVERFVIVSAPLQEFISDTRCIYRWQDPARTGRWMALYFGLWHFSHIMTFVYGYILYSTIMNHFYPRSVADLRAEMTRSFDRGATAFKVGELMDKHGSDNWLEPLLDELGPYIQLQIGDLASFLEAAYNFYHFRSPAATIATLCFFAVLFLLTALIDSRYAMKVLWFLIGLVFFICWPISSLYPRYRLLVSPLKWILWDVPTHSELSFQFLRERAAVARESMITNQKHESAVIETTTPQPAFPLKSNGRDVSDDESFVTSATSLDDEDLDVLSFGCTFQHVPGYFIISTTGVRFDPGINHFSHSKSFSRAYSELLEMSKRQSPSSILSPLAKITTGMDKLELCFRRKAEGPGMARISDKDDGEVLLLENMRGRDKAFNAIIGFSGVRWQHLQKRPKSEGKKQNHMANDTPAR</sequence>
<name>A0A8H8BTL9_9HELO</name>
<dbReference type="PANTHER" id="PTHR37402">
    <property type="entry name" value="GRAM DOMAIN-CONTAINING PROTEIN 4"/>
    <property type="match status" value="1"/>
</dbReference>
<organism evidence="3 4">
    <name type="scientific">Cadophora malorum</name>
    <dbReference type="NCBI Taxonomy" id="108018"/>
    <lineage>
        <taxon>Eukaryota</taxon>
        <taxon>Fungi</taxon>
        <taxon>Dikarya</taxon>
        <taxon>Ascomycota</taxon>
        <taxon>Pezizomycotina</taxon>
        <taxon>Leotiomycetes</taxon>
        <taxon>Helotiales</taxon>
        <taxon>Ploettnerulaceae</taxon>
        <taxon>Cadophora</taxon>
    </lineage>
</organism>
<reference evidence="3" key="1">
    <citation type="submission" date="2021-02" db="EMBL/GenBank/DDBJ databases">
        <title>Genome sequence Cadophora malorum strain M34.</title>
        <authorList>
            <person name="Stefanovic E."/>
            <person name="Vu D."/>
            <person name="Scully C."/>
            <person name="Dijksterhuis J."/>
            <person name="Roader J."/>
            <person name="Houbraken J."/>
        </authorList>
    </citation>
    <scope>NUCLEOTIDE SEQUENCE</scope>
    <source>
        <strain evidence="3">M34</strain>
    </source>
</reference>
<feature type="transmembrane region" description="Helical" evidence="2">
    <location>
        <begin position="287"/>
        <end position="310"/>
    </location>
</feature>
<comment type="caution">
    <text evidence="3">The sequence shown here is derived from an EMBL/GenBank/DDBJ whole genome shotgun (WGS) entry which is preliminary data.</text>
</comment>
<evidence type="ECO:0000313" key="4">
    <source>
        <dbReference type="Proteomes" id="UP000664132"/>
    </source>
</evidence>
<protein>
    <submittedName>
        <fullName evidence="3">Uncharacterized protein</fullName>
    </submittedName>
</protein>
<accession>A0A8H8BTL9</accession>
<dbReference type="GO" id="GO:0006915">
    <property type="term" value="P:apoptotic process"/>
    <property type="evidence" value="ECO:0007669"/>
    <property type="project" value="InterPro"/>
</dbReference>
<feature type="region of interest" description="Disordered" evidence="1">
    <location>
        <begin position="644"/>
        <end position="665"/>
    </location>
</feature>
<dbReference type="EMBL" id="JAFJYH010000033">
    <property type="protein sequence ID" value="KAG4423487.1"/>
    <property type="molecule type" value="Genomic_DNA"/>
</dbReference>
<keyword evidence="2" id="KW-0472">Membrane</keyword>